<sequence>MTFESSKTQPMTGTPGFVPTRPRFNSLNTSDRIRESSAVTSNGSKIRKGRRSVFREEGLSLDTEDQARNRNNSIEEESKTDLDRHEEQEFGNITGLSASTPTTPTTSDSTRKNSSDRFEDSDDSLSRGKSGWLARLTMPKRPRIKSASSAPPATAVTGFTKVAMVALLIALVLPATRYNTGRQTVELSGADAMVLKSPGKPVLEIRQNSPTDVCARWSGQAALVNGTMYYYGGRTKTEGGQKENQWNNDLLTLDLTRSWDVKSPAMKSLPQPSGPPAVSLGYLWNDYKRLFLYGGQYSDNPPATPKPMSLWQYDIASTSWKQFANPKTSAGNYSEPAGVSIQSASEGAGISVPELGVSWYFGGHLDMYTTPGWTAPRTYLKSLLEFTHPGYANNGVDELHAAGAPEGGAYRNITLGGIQNDAGFTERADGTLVYVPGWGPMGILLGLGGGVVTNQETQDAFASMSTIDVYDIKTSEWYTQETHGEAPRVRVNPCAVVFSAPDASSFNIYLYGGQNLLPFGEQTQYQDMWILTIPSFTWIKVDLPGSGQPAGRAGHMCAPRDGQLVVWGGYVGDSGPCESTGIYNFDASKLEWASSFTAADHAADHHPENGVLAGSHGYQVPGVVQSVIGGSSAGGATVTGPAVGTPTAGPFATGQAPVFTITAPGQTATVTNASPGATGGASGNVGGDGGGRSSGGANPGLVAAGVIAGLLGLAALYLGFCAWLYRRQVGAYKRHMAVANSYGNDEDHLLAPEHGVGVGGLMREKLRRHQQHHRRGSSSADDGEQFGWVGAQPGLLGEPKWMHDGSADASPGSAMSGSAATAGGSSGTGAGSSSGTTAAGGGNGSQPGTGPAALAASGMMPRPSMERNPWAASGGGGGNLGYDPGAYHHGSAGAGGMMMGAGGGGLNRHKSTATRSTASGASEDGFMDGREPSFFSVVLGPRRALRVVNGIEE</sequence>
<dbReference type="PANTHER" id="PTHR47435">
    <property type="entry name" value="KELCH REPEAT PROTEIN (AFU_ORTHOLOGUE AFUA_5G12780)"/>
    <property type="match status" value="1"/>
</dbReference>
<evidence type="ECO:0000256" key="2">
    <source>
        <dbReference type="ARBA" id="ARBA00023004"/>
    </source>
</evidence>
<keyword evidence="4" id="KW-0812">Transmembrane</keyword>
<evidence type="ECO:0000313" key="6">
    <source>
        <dbReference type="Proteomes" id="UP000070501"/>
    </source>
</evidence>
<dbReference type="EMBL" id="KQ964249">
    <property type="protein sequence ID" value="KXJ91880.1"/>
    <property type="molecule type" value="Genomic_DNA"/>
</dbReference>
<gene>
    <name evidence="5" type="ORF">Micbo1qcDRAFT_194876</name>
</gene>
<dbReference type="GO" id="GO:0019760">
    <property type="term" value="P:glucosinolate metabolic process"/>
    <property type="evidence" value="ECO:0007669"/>
    <property type="project" value="UniProtKB-ARBA"/>
</dbReference>
<evidence type="ECO:0008006" key="7">
    <source>
        <dbReference type="Google" id="ProtNLM"/>
    </source>
</evidence>
<keyword evidence="6" id="KW-1185">Reference proteome</keyword>
<dbReference type="STRING" id="196109.A0A136J3R5"/>
<feature type="compositionally biased region" description="Basic residues" evidence="3">
    <location>
        <begin position="766"/>
        <end position="776"/>
    </location>
</feature>
<protein>
    <recommendedName>
        <fullName evidence="7">Kelch repeat-containing protein</fullName>
    </recommendedName>
</protein>
<dbReference type="PANTHER" id="PTHR47435:SF4">
    <property type="entry name" value="KELCH REPEAT PROTEIN (AFU_ORTHOLOGUE AFUA_5G12780)"/>
    <property type="match status" value="1"/>
</dbReference>
<dbReference type="AlphaFoldDB" id="A0A136J3R5"/>
<dbReference type="Gene3D" id="2.120.10.80">
    <property type="entry name" value="Kelch-type beta propeller"/>
    <property type="match status" value="2"/>
</dbReference>
<evidence type="ECO:0000256" key="3">
    <source>
        <dbReference type="SAM" id="MobiDB-lite"/>
    </source>
</evidence>
<name>A0A136J3R5_9PEZI</name>
<evidence type="ECO:0000256" key="4">
    <source>
        <dbReference type="SAM" id="Phobius"/>
    </source>
</evidence>
<feature type="compositionally biased region" description="Basic and acidic residues" evidence="3">
    <location>
        <begin position="76"/>
        <end position="88"/>
    </location>
</feature>
<reference evidence="6" key="1">
    <citation type="submission" date="2016-02" db="EMBL/GenBank/DDBJ databases">
        <title>Draft genome sequence of Microdochium bolleyi, a fungal endophyte of beachgrass.</title>
        <authorList>
            <consortium name="DOE Joint Genome Institute"/>
            <person name="David A.S."/>
            <person name="May G."/>
            <person name="Haridas S."/>
            <person name="Lim J."/>
            <person name="Wang M."/>
            <person name="Labutti K."/>
            <person name="Lipzen A."/>
            <person name="Barry K."/>
            <person name="Grigoriev I.V."/>
        </authorList>
    </citation>
    <scope>NUCLEOTIDE SEQUENCE [LARGE SCALE GENOMIC DNA]</scope>
    <source>
        <strain evidence="6">J235TASD1</strain>
    </source>
</reference>
<feature type="compositionally biased region" description="Low complexity" evidence="3">
    <location>
        <begin position="807"/>
        <end position="823"/>
    </location>
</feature>
<proteinExistence type="predicted"/>
<feature type="compositionally biased region" description="Basic and acidic residues" evidence="3">
    <location>
        <begin position="109"/>
        <end position="118"/>
    </location>
</feature>
<dbReference type="Proteomes" id="UP000070501">
    <property type="component" value="Unassembled WGS sequence"/>
</dbReference>
<feature type="compositionally biased region" description="Polar residues" evidence="3">
    <location>
        <begin position="1"/>
        <end position="12"/>
    </location>
</feature>
<accession>A0A136J3R5</accession>
<dbReference type="OrthoDB" id="10251809at2759"/>
<feature type="region of interest" description="Disordered" evidence="3">
    <location>
        <begin position="672"/>
        <end position="691"/>
    </location>
</feature>
<dbReference type="SUPFAM" id="SSF117281">
    <property type="entry name" value="Kelch motif"/>
    <property type="match status" value="1"/>
</dbReference>
<evidence type="ECO:0000256" key="1">
    <source>
        <dbReference type="ARBA" id="ARBA00022737"/>
    </source>
</evidence>
<keyword evidence="2" id="KW-0408">Iron</keyword>
<feature type="compositionally biased region" description="Gly residues" evidence="3">
    <location>
        <begin position="677"/>
        <end position="691"/>
    </location>
</feature>
<keyword evidence="1" id="KW-0677">Repeat</keyword>
<dbReference type="Pfam" id="PF24681">
    <property type="entry name" value="Kelch_KLHDC2_KLHL20_DRC7"/>
    <property type="match status" value="1"/>
</dbReference>
<feature type="transmembrane region" description="Helical" evidence="4">
    <location>
        <begin position="701"/>
        <end position="725"/>
    </location>
</feature>
<organism evidence="5 6">
    <name type="scientific">Microdochium bolleyi</name>
    <dbReference type="NCBI Taxonomy" id="196109"/>
    <lineage>
        <taxon>Eukaryota</taxon>
        <taxon>Fungi</taxon>
        <taxon>Dikarya</taxon>
        <taxon>Ascomycota</taxon>
        <taxon>Pezizomycotina</taxon>
        <taxon>Sordariomycetes</taxon>
        <taxon>Xylariomycetidae</taxon>
        <taxon>Xylariales</taxon>
        <taxon>Microdochiaceae</taxon>
        <taxon>Microdochium</taxon>
    </lineage>
</organism>
<feature type="compositionally biased region" description="Low complexity" evidence="3">
    <location>
        <begin position="97"/>
        <end position="108"/>
    </location>
</feature>
<keyword evidence="4" id="KW-1133">Transmembrane helix</keyword>
<feature type="compositionally biased region" description="Gly residues" evidence="3">
    <location>
        <begin position="824"/>
        <end position="847"/>
    </location>
</feature>
<feature type="region of interest" description="Disordered" evidence="3">
    <location>
        <begin position="1"/>
        <end position="152"/>
    </location>
</feature>
<evidence type="ECO:0000313" key="5">
    <source>
        <dbReference type="EMBL" id="KXJ91880.1"/>
    </source>
</evidence>
<dbReference type="InParanoid" id="A0A136J3R5"/>
<feature type="region of interest" description="Disordered" evidence="3">
    <location>
        <begin position="766"/>
        <end position="872"/>
    </location>
</feature>
<keyword evidence="4" id="KW-0472">Membrane</keyword>
<dbReference type="InterPro" id="IPR015915">
    <property type="entry name" value="Kelch-typ_b-propeller"/>
</dbReference>